<dbReference type="AlphaFoldDB" id="A0A1G8I6S4"/>
<organism evidence="2 3">
    <name type="scientific">Alteribacillus persepolensis</name>
    <dbReference type="NCBI Taxonomy" id="568899"/>
    <lineage>
        <taxon>Bacteria</taxon>
        <taxon>Bacillati</taxon>
        <taxon>Bacillota</taxon>
        <taxon>Bacilli</taxon>
        <taxon>Bacillales</taxon>
        <taxon>Bacillaceae</taxon>
        <taxon>Alteribacillus</taxon>
    </lineage>
</organism>
<gene>
    <name evidence="2" type="ORF">SAMN05192534_12318</name>
</gene>
<dbReference type="OrthoDB" id="1809393at2"/>
<dbReference type="RefSeq" id="WP_091275542.1">
    <property type="nucleotide sequence ID" value="NZ_FNDK01000023.1"/>
</dbReference>
<evidence type="ECO:0000313" key="3">
    <source>
        <dbReference type="Proteomes" id="UP000199163"/>
    </source>
</evidence>
<evidence type="ECO:0000259" key="1">
    <source>
        <dbReference type="Pfam" id="PF09643"/>
    </source>
</evidence>
<dbReference type="Proteomes" id="UP000199163">
    <property type="component" value="Unassembled WGS sequence"/>
</dbReference>
<evidence type="ECO:0000313" key="2">
    <source>
        <dbReference type="EMBL" id="SDI14656.1"/>
    </source>
</evidence>
<proteinExistence type="predicted"/>
<feature type="domain" description="YopX protein" evidence="1">
    <location>
        <begin position="5"/>
        <end position="130"/>
    </location>
</feature>
<accession>A0A1G8I6S4</accession>
<name>A0A1G8I6S4_9BACI</name>
<reference evidence="2 3" key="1">
    <citation type="submission" date="2016-10" db="EMBL/GenBank/DDBJ databases">
        <authorList>
            <person name="de Groot N.N."/>
        </authorList>
    </citation>
    <scope>NUCLEOTIDE SEQUENCE [LARGE SCALE GENOMIC DNA]</scope>
    <source>
        <strain evidence="2 3">DSM 21632</strain>
    </source>
</reference>
<dbReference type="EMBL" id="FNDK01000023">
    <property type="protein sequence ID" value="SDI14656.1"/>
    <property type="molecule type" value="Genomic_DNA"/>
</dbReference>
<sequence length="134" mass="15752">MREIKFRGYAEESLIGNQWVFGNGVWKIKYTDGTADVGVHRDSGWEIVHEESVGQYTGWEDEDGYDIYEGDILMNLSSGEVYLVIWDDEGGMFCLQSEKELLDFWDVDEDIGWRWMYKVGTEFEHPHLLERVKE</sequence>
<dbReference type="STRING" id="568899.SAMN05192534_12318"/>
<dbReference type="Pfam" id="PF09643">
    <property type="entry name" value="YopX"/>
    <property type="match status" value="1"/>
</dbReference>
<dbReference type="SUPFAM" id="SSF159006">
    <property type="entry name" value="YopX-like"/>
    <property type="match status" value="1"/>
</dbReference>
<dbReference type="Gene3D" id="2.30.30.290">
    <property type="entry name" value="YopX-like domains"/>
    <property type="match status" value="1"/>
</dbReference>
<dbReference type="InterPro" id="IPR019096">
    <property type="entry name" value="YopX_protein"/>
</dbReference>
<protein>
    <submittedName>
        <fullName evidence="2">YopX protein</fullName>
    </submittedName>
</protein>
<keyword evidence="3" id="KW-1185">Reference proteome</keyword>
<dbReference type="InterPro" id="IPR023385">
    <property type="entry name" value="YopX-like_C"/>
</dbReference>